<dbReference type="AlphaFoldDB" id="A0A8X7TX32"/>
<gene>
    <name evidence="2" type="ORF">Bca52824_076005</name>
</gene>
<dbReference type="Proteomes" id="UP000886595">
    <property type="component" value="Unassembled WGS sequence"/>
</dbReference>
<dbReference type="EMBL" id="JAAMPC010000015">
    <property type="protein sequence ID" value="KAG2256711.1"/>
    <property type="molecule type" value="Genomic_DNA"/>
</dbReference>
<reference evidence="2 3" key="1">
    <citation type="submission" date="2020-02" db="EMBL/GenBank/DDBJ databases">
        <authorList>
            <person name="Ma Q."/>
            <person name="Huang Y."/>
            <person name="Song X."/>
            <person name="Pei D."/>
        </authorList>
    </citation>
    <scope>NUCLEOTIDE SEQUENCE [LARGE SCALE GENOMIC DNA]</scope>
    <source>
        <strain evidence="2">Sxm20200214</strain>
        <tissue evidence="2">Leaf</tissue>
    </source>
</reference>
<evidence type="ECO:0000313" key="2">
    <source>
        <dbReference type="EMBL" id="KAG2256711.1"/>
    </source>
</evidence>
<sequence length="119" mass="12469">MQDSPEDAPLSPHQPPSPLPNATVAIPGREAAVRLDDCLKYCIVAGKKALESSGLGGWFIVKVNVFSHEIPVASSLSSMGIALLFQAFLGDVSRKGSGLSKGLLCEFRGFGSRLAVSAK</sequence>
<protein>
    <submittedName>
        <fullName evidence="2">Uncharacterized protein</fullName>
    </submittedName>
</protein>
<name>A0A8X7TX32_BRACI</name>
<organism evidence="2 3">
    <name type="scientific">Brassica carinata</name>
    <name type="common">Ethiopian mustard</name>
    <name type="synonym">Abyssinian cabbage</name>
    <dbReference type="NCBI Taxonomy" id="52824"/>
    <lineage>
        <taxon>Eukaryota</taxon>
        <taxon>Viridiplantae</taxon>
        <taxon>Streptophyta</taxon>
        <taxon>Embryophyta</taxon>
        <taxon>Tracheophyta</taxon>
        <taxon>Spermatophyta</taxon>
        <taxon>Magnoliopsida</taxon>
        <taxon>eudicotyledons</taxon>
        <taxon>Gunneridae</taxon>
        <taxon>Pentapetalae</taxon>
        <taxon>rosids</taxon>
        <taxon>malvids</taxon>
        <taxon>Brassicales</taxon>
        <taxon>Brassicaceae</taxon>
        <taxon>Brassiceae</taxon>
        <taxon>Brassica</taxon>
    </lineage>
</organism>
<comment type="caution">
    <text evidence="2">The sequence shown here is derived from an EMBL/GenBank/DDBJ whole genome shotgun (WGS) entry which is preliminary data.</text>
</comment>
<evidence type="ECO:0000256" key="1">
    <source>
        <dbReference type="SAM" id="MobiDB-lite"/>
    </source>
</evidence>
<keyword evidence="3" id="KW-1185">Reference proteome</keyword>
<accession>A0A8X7TX32</accession>
<evidence type="ECO:0000313" key="3">
    <source>
        <dbReference type="Proteomes" id="UP000886595"/>
    </source>
</evidence>
<dbReference type="OrthoDB" id="1125346at2759"/>
<proteinExistence type="predicted"/>
<feature type="region of interest" description="Disordered" evidence="1">
    <location>
        <begin position="1"/>
        <end position="23"/>
    </location>
</feature>